<dbReference type="OrthoDB" id="1636814at2759"/>
<feature type="region of interest" description="Disordered" evidence="1">
    <location>
        <begin position="1"/>
        <end position="36"/>
    </location>
</feature>
<accession>A0A5N6NX20</accession>
<organism evidence="2 3">
    <name type="scientific">Mikania micrantha</name>
    <name type="common">bitter vine</name>
    <dbReference type="NCBI Taxonomy" id="192012"/>
    <lineage>
        <taxon>Eukaryota</taxon>
        <taxon>Viridiplantae</taxon>
        <taxon>Streptophyta</taxon>
        <taxon>Embryophyta</taxon>
        <taxon>Tracheophyta</taxon>
        <taxon>Spermatophyta</taxon>
        <taxon>Magnoliopsida</taxon>
        <taxon>eudicotyledons</taxon>
        <taxon>Gunneridae</taxon>
        <taxon>Pentapetalae</taxon>
        <taxon>asterids</taxon>
        <taxon>campanulids</taxon>
        <taxon>Asterales</taxon>
        <taxon>Asteraceae</taxon>
        <taxon>Asteroideae</taxon>
        <taxon>Heliantheae alliance</taxon>
        <taxon>Eupatorieae</taxon>
        <taxon>Mikania</taxon>
    </lineage>
</organism>
<evidence type="ECO:0000313" key="2">
    <source>
        <dbReference type="EMBL" id="KAD5508307.1"/>
    </source>
</evidence>
<evidence type="ECO:0000313" key="3">
    <source>
        <dbReference type="Proteomes" id="UP000326396"/>
    </source>
</evidence>
<evidence type="ECO:0008006" key="4">
    <source>
        <dbReference type="Google" id="ProtNLM"/>
    </source>
</evidence>
<comment type="caution">
    <text evidence="2">The sequence shown here is derived from an EMBL/GenBank/DDBJ whole genome shotgun (WGS) entry which is preliminary data.</text>
</comment>
<evidence type="ECO:0000256" key="1">
    <source>
        <dbReference type="SAM" id="MobiDB-lite"/>
    </source>
</evidence>
<gene>
    <name evidence="2" type="ORF">E3N88_16010</name>
</gene>
<dbReference type="EMBL" id="SZYD01000008">
    <property type="protein sequence ID" value="KAD5508307.1"/>
    <property type="molecule type" value="Genomic_DNA"/>
</dbReference>
<keyword evidence="3" id="KW-1185">Reference proteome</keyword>
<dbReference type="Proteomes" id="UP000326396">
    <property type="component" value="Linkage Group LG16"/>
</dbReference>
<protein>
    <recommendedName>
        <fullName evidence="4">Myb/SANT-like domain-containing protein</fullName>
    </recommendedName>
</protein>
<feature type="region of interest" description="Disordered" evidence="1">
    <location>
        <begin position="125"/>
        <end position="146"/>
    </location>
</feature>
<reference evidence="2 3" key="1">
    <citation type="submission" date="2019-05" db="EMBL/GenBank/DDBJ databases">
        <title>Mikania micrantha, genome provides insights into the molecular mechanism of rapid growth.</title>
        <authorList>
            <person name="Liu B."/>
        </authorList>
    </citation>
    <scope>NUCLEOTIDE SEQUENCE [LARGE SCALE GENOMIC DNA]</scope>
    <source>
        <strain evidence="2">NLD-2019</strain>
        <tissue evidence="2">Leaf</tissue>
    </source>
</reference>
<proteinExistence type="predicted"/>
<sequence length="176" mass="20372">MADVAGYHGGDGGDEPPHGHSYRVPTSCESSKPTKRRSFGKNLNLYDKFQKNGSMPLPIEFDYSSNLYRAVGENYQLFIRLISNEHYFDLTQYHNTEYWDEIKLDIQADCANRYKDRKTKLKKHFDKEGGYDNTSRAKQNPPKGMNPEEWVQVIDGLFTTSTYKNRSLKNTANRSK</sequence>
<dbReference type="AlphaFoldDB" id="A0A5N6NX20"/>
<name>A0A5N6NX20_9ASTR</name>